<proteinExistence type="predicted"/>
<feature type="transmembrane region" description="Helical" evidence="6">
    <location>
        <begin position="389"/>
        <end position="413"/>
    </location>
</feature>
<keyword evidence="2" id="KW-0813">Transport</keyword>
<feature type="transmembrane region" description="Helical" evidence="6">
    <location>
        <begin position="223"/>
        <end position="239"/>
    </location>
</feature>
<keyword evidence="9" id="KW-1185">Reference proteome</keyword>
<keyword evidence="5 6" id="KW-0472">Membrane</keyword>
<feature type="transmembrane region" description="Helical" evidence="6">
    <location>
        <begin position="349"/>
        <end position="368"/>
    </location>
</feature>
<evidence type="ECO:0000313" key="8">
    <source>
        <dbReference type="EMBL" id="KPU45681.1"/>
    </source>
</evidence>
<feature type="transmembrane region" description="Helical" evidence="6">
    <location>
        <begin position="195"/>
        <end position="217"/>
    </location>
</feature>
<feature type="transmembrane region" description="Helical" evidence="6">
    <location>
        <begin position="44"/>
        <end position="64"/>
    </location>
</feature>
<evidence type="ECO:0000259" key="7">
    <source>
        <dbReference type="PROSITE" id="PS50850"/>
    </source>
</evidence>
<reference evidence="8 9" key="1">
    <citation type="submission" date="2015-09" db="EMBL/GenBank/DDBJ databases">
        <title>Genome sequence of Oxobacter pfennigii DSM 3222.</title>
        <authorList>
            <person name="Poehlein A."/>
            <person name="Bengelsdorf F.R."/>
            <person name="Schiel-Bengelsdorf B."/>
            <person name="Duerre P."/>
            <person name="Daniel R."/>
        </authorList>
    </citation>
    <scope>NUCLEOTIDE SEQUENCE [LARGE SCALE GENOMIC DNA]</scope>
    <source>
        <strain evidence="8 9">DSM 3222</strain>
    </source>
</reference>
<feature type="transmembrane region" description="Helical" evidence="6">
    <location>
        <begin position="425"/>
        <end position="449"/>
    </location>
</feature>
<evidence type="ECO:0000313" key="9">
    <source>
        <dbReference type="Proteomes" id="UP000050326"/>
    </source>
</evidence>
<dbReference type="GO" id="GO:0022857">
    <property type="term" value="F:transmembrane transporter activity"/>
    <property type="evidence" value="ECO:0007669"/>
    <property type="project" value="InterPro"/>
</dbReference>
<evidence type="ECO:0000256" key="3">
    <source>
        <dbReference type="ARBA" id="ARBA00022692"/>
    </source>
</evidence>
<evidence type="ECO:0000256" key="5">
    <source>
        <dbReference type="ARBA" id="ARBA00023136"/>
    </source>
</evidence>
<dbReference type="Gene3D" id="1.20.1720.10">
    <property type="entry name" value="Multidrug resistance protein D"/>
    <property type="match status" value="1"/>
</dbReference>
<evidence type="ECO:0000256" key="4">
    <source>
        <dbReference type="ARBA" id="ARBA00022989"/>
    </source>
</evidence>
<dbReference type="Pfam" id="PF07690">
    <property type="entry name" value="MFS_1"/>
    <property type="match status" value="2"/>
</dbReference>
<dbReference type="PANTHER" id="PTHR42718:SF9">
    <property type="entry name" value="MAJOR FACILITATOR SUPERFAMILY MULTIDRUG TRANSPORTER MFSC"/>
    <property type="match status" value="1"/>
</dbReference>
<dbReference type="PROSITE" id="PS50850">
    <property type="entry name" value="MFS"/>
    <property type="match status" value="1"/>
</dbReference>
<feature type="domain" description="Major facilitator superfamily (MFS) profile" evidence="7">
    <location>
        <begin position="10"/>
        <end position="456"/>
    </location>
</feature>
<dbReference type="CDD" id="cd17321">
    <property type="entry name" value="MFS_MMR_MDR_like"/>
    <property type="match status" value="1"/>
</dbReference>
<dbReference type="PANTHER" id="PTHR42718">
    <property type="entry name" value="MAJOR FACILITATOR SUPERFAMILY MULTIDRUG TRANSPORTER MFSC"/>
    <property type="match status" value="1"/>
</dbReference>
<gene>
    <name evidence="8" type="primary">stp_1</name>
    <name evidence="8" type="ORF">OXPF_09140</name>
</gene>
<dbReference type="InterPro" id="IPR036259">
    <property type="entry name" value="MFS_trans_sf"/>
</dbReference>
<dbReference type="InterPro" id="IPR020846">
    <property type="entry name" value="MFS_dom"/>
</dbReference>
<organism evidence="8 9">
    <name type="scientific">Oxobacter pfennigii</name>
    <dbReference type="NCBI Taxonomy" id="36849"/>
    <lineage>
        <taxon>Bacteria</taxon>
        <taxon>Bacillati</taxon>
        <taxon>Bacillota</taxon>
        <taxon>Clostridia</taxon>
        <taxon>Eubacteriales</taxon>
        <taxon>Clostridiaceae</taxon>
        <taxon>Oxobacter</taxon>
    </lineage>
</organism>
<feature type="transmembrane region" description="Helical" evidence="6">
    <location>
        <begin position="325"/>
        <end position="343"/>
    </location>
</feature>
<protein>
    <submittedName>
        <fullName evidence="8">Multidrug resistance protein Stp</fullName>
    </submittedName>
</protein>
<evidence type="ECO:0000256" key="1">
    <source>
        <dbReference type="ARBA" id="ARBA00004651"/>
    </source>
</evidence>
<feature type="transmembrane region" description="Helical" evidence="6">
    <location>
        <begin position="76"/>
        <end position="95"/>
    </location>
</feature>
<sequence length="461" mass="49183">MNNDQNKKIVLFIATLGAFVVPFMMSSVNVALPSISKELSMSTVALSWISLSYSLATAIFVFPFGRLADILGRKKLLLWGMIGLSISSALCGLTFNSAMLIIARVLQGISGATVSVTVVSILTSVYPPGERGKVLGLNVAMTYAGLSTGPFLGGLLTEYLGWRSIFIITVVLLIIVVVLLLNLKQEWAEATDESFDYKGAAIYGIALFGIVCGFSLIRSLSGIILMVIGFIALIVFYNFETKVEHPIMDMNLLKENRILTFSSLAALINYSATSALSYLLSLYLQYIKVLDPTQAGLILMAQPVVMALFSPVAGRISDRIEPQKVASIGMAITAAGLAFFIFLSQGTSVIYIVAGLLTLGFGFALFSSPNTNAVMSSVEKRYYGVASGILGAARTVGQTFSLGITSLIMALYMGNESINASNQTAFIGAVKVTFSILTVLCIAGIFASVARGKINRSGQDL</sequence>
<dbReference type="RefSeq" id="WP_201779667.1">
    <property type="nucleotide sequence ID" value="NZ_LKET01000021.1"/>
</dbReference>
<comment type="subcellular location">
    <subcellularLocation>
        <location evidence="1">Cell membrane</location>
        <topology evidence="1">Multi-pass membrane protein</topology>
    </subcellularLocation>
</comment>
<accession>A0A0P8WCV6</accession>
<dbReference type="InterPro" id="IPR011701">
    <property type="entry name" value="MFS"/>
</dbReference>
<dbReference type="Proteomes" id="UP000050326">
    <property type="component" value="Unassembled WGS sequence"/>
</dbReference>
<dbReference type="FunFam" id="1.20.1250.20:FF:000503">
    <property type="entry name" value="Drug resistance transporter, EmrB/QacA subfamily"/>
    <property type="match status" value="1"/>
</dbReference>
<dbReference type="GO" id="GO:0005886">
    <property type="term" value="C:plasma membrane"/>
    <property type="evidence" value="ECO:0007669"/>
    <property type="project" value="UniProtKB-SubCell"/>
</dbReference>
<feature type="transmembrane region" description="Helical" evidence="6">
    <location>
        <begin position="9"/>
        <end position="32"/>
    </location>
</feature>
<evidence type="ECO:0000256" key="6">
    <source>
        <dbReference type="SAM" id="Phobius"/>
    </source>
</evidence>
<feature type="transmembrane region" description="Helical" evidence="6">
    <location>
        <begin position="134"/>
        <end position="156"/>
    </location>
</feature>
<keyword evidence="3 6" id="KW-0812">Transmembrane</keyword>
<dbReference type="STRING" id="36849.OXPF_09140"/>
<evidence type="ECO:0000256" key="2">
    <source>
        <dbReference type="ARBA" id="ARBA00022448"/>
    </source>
</evidence>
<dbReference type="Gene3D" id="1.20.1250.20">
    <property type="entry name" value="MFS general substrate transporter like domains"/>
    <property type="match status" value="1"/>
</dbReference>
<dbReference type="AlphaFoldDB" id="A0A0P8WCV6"/>
<feature type="transmembrane region" description="Helical" evidence="6">
    <location>
        <begin position="162"/>
        <end position="183"/>
    </location>
</feature>
<name>A0A0P8WCV6_9CLOT</name>
<comment type="caution">
    <text evidence="8">The sequence shown here is derived from an EMBL/GenBank/DDBJ whole genome shotgun (WGS) entry which is preliminary data.</text>
</comment>
<feature type="transmembrane region" description="Helical" evidence="6">
    <location>
        <begin position="259"/>
        <end position="283"/>
    </location>
</feature>
<dbReference type="SUPFAM" id="SSF103473">
    <property type="entry name" value="MFS general substrate transporter"/>
    <property type="match status" value="1"/>
</dbReference>
<feature type="transmembrane region" description="Helical" evidence="6">
    <location>
        <begin position="101"/>
        <end position="122"/>
    </location>
</feature>
<dbReference type="EMBL" id="LKET01000021">
    <property type="protein sequence ID" value="KPU45681.1"/>
    <property type="molecule type" value="Genomic_DNA"/>
</dbReference>
<keyword evidence="4 6" id="KW-1133">Transmembrane helix</keyword>
<feature type="transmembrane region" description="Helical" evidence="6">
    <location>
        <begin position="295"/>
        <end position="313"/>
    </location>
</feature>